<proteinExistence type="predicted"/>
<evidence type="ECO:0000313" key="1">
    <source>
        <dbReference type="EMBL" id="KIJ35935.1"/>
    </source>
</evidence>
<protein>
    <submittedName>
        <fullName evidence="1">Uncharacterized protein</fullName>
    </submittedName>
</protein>
<reference evidence="1 2" key="1">
    <citation type="submission" date="2014-06" db="EMBL/GenBank/DDBJ databases">
        <title>Evolutionary Origins and Diversification of the Mycorrhizal Mutualists.</title>
        <authorList>
            <consortium name="DOE Joint Genome Institute"/>
            <consortium name="Mycorrhizal Genomics Consortium"/>
            <person name="Kohler A."/>
            <person name="Kuo A."/>
            <person name="Nagy L.G."/>
            <person name="Floudas D."/>
            <person name="Copeland A."/>
            <person name="Barry K.W."/>
            <person name="Cichocki N."/>
            <person name="Veneault-Fourrey C."/>
            <person name="LaButti K."/>
            <person name="Lindquist E.A."/>
            <person name="Lipzen A."/>
            <person name="Lundell T."/>
            <person name="Morin E."/>
            <person name="Murat C."/>
            <person name="Riley R."/>
            <person name="Ohm R."/>
            <person name="Sun H."/>
            <person name="Tunlid A."/>
            <person name="Henrissat B."/>
            <person name="Grigoriev I.V."/>
            <person name="Hibbett D.S."/>
            <person name="Martin F."/>
        </authorList>
    </citation>
    <scope>NUCLEOTIDE SEQUENCE [LARGE SCALE GENOMIC DNA]</scope>
    <source>
        <strain evidence="1 2">SS14</strain>
    </source>
</reference>
<dbReference type="AlphaFoldDB" id="A0A0C9VEF2"/>
<dbReference type="Proteomes" id="UP000054279">
    <property type="component" value="Unassembled WGS sequence"/>
</dbReference>
<sequence>MGVNPYIVEIVSDITKKRSDRAQIEDLINEAFSPLLPQDNHDAEVILWLFQTSTDSEVILSVINMVPHIQWLPHLNYTFIRTQMRTKLQSFMDQGESATYIQRNEVWLWMKACIHIDLPVSLEGNMPMHDPVDQLPAPQWSAFVDSFLQTVPHEDGLGLFVGNIIIISYILNYHWSSCAQLENIPPYDLLWVSHILPSIIRERDGLNQKIVSHIISKALQDPSDLIQAKGFLSLLLLNGMSADP</sequence>
<accession>A0A0C9VEF2</accession>
<dbReference type="EMBL" id="KN837183">
    <property type="protein sequence ID" value="KIJ35935.1"/>
    <property type="molecule type" value="Genomic_DNA"/>
</dbReference>
<organism evidence="1 2">
    <name type="scientific">Sphaerobolus stellatus (strain SS14)</name>
    <dbReference type="NCBI Taxonomy" id="990650"/>
    <lineage>
        <taxon>Eukaryota</taxon>
        <taxon>Fungi</taxon>
        <taxon>Dikarya</taxon>
        <taxon>Basidiomycota</taxon>
        <taxon>Agaricomycotina</taxon>
        <taxon>Agaricomycetes</taxon>
        <taxon>Phallomycetidae</taxon>
        <taxon>Geastrales</taxon>
        <taxon>Sphaerobolaceae</taxon>
        <taxon>Sphaerobolus</taxon>
    </lineage>
</organism>
<dbReference type="HOGENOM" id="CLU_1138603_0_0_1"/>
<name>A0A0C9VEF2_SPHS4</name>
<evidence type="ECO:0000313" key="2">
    <source>
        <dbReference type="Proteomes" id="UP000054279"/>
    </source>
</evidence>
<gene>
    <name evidence="1" type="ORF">M422DRAFT_51267</name>
</gene>
<keyword evidence="2" id="KW-1185">Reference proteome</keyword>